<dbReference type="PANTHER" id="PTHR38777:SF1">
    <property type="entry name" value="DNAK SUPPRESSOR PROTEIN"/>
    <property type="match status" value="1"/>
</dbReference>
<evidence type="ECO:0000313" key="7">
    <source>
        <dbReference type="Proteomes" id="UP000016587"/>
    </source>
</evidence>
<keyword evidence="7" id="KW-1185">Reference proteome</keyword>
<protein>
    <submittedName>
        <fullName evidence="6">Putative phage/conjugal plasmid C-4 type zinc finger protein, TraR family</fullName>
    </submittedName>
</protein>
<dbReference type="KEGG" id="dgg:DGI_0938"/>
<sequence length="76" mass="8050">MDEADQAQRAEAAFLEAALAKAGGARRAAELSGAPGTLDCPGCIDCGEPIPVARLRAMPGCRRCRDCQDLYESERP</sequence>
<dbReference type="NCBIfam" id="TIGR02419">
    <property type="entry name" value="C4_traR_proteo"/>
    <property type="match status" value="1"/>
</dbReference>
<keyword evidence="3" id="KW-0862">Zinc</keyword>
<dbReference type="AlphaFoldDB" id="T2G8B1"/>
<dbReference type="Pfam" id="PF01258">
    <property type="entry name" value="zf-dskA_traR"/>
    <property type="match status" value="1"/>
</dbReference>
<accession>T2G8B1</accession>
<evidence type="ECO:0000256" key="3">
    <source>
        <dbReference type="ARBA" id="ARBA00022833"/>
    </source>
</evidence>
<dbReference type="PANTHER" id="PTHR38777">
    <property type="entry name" value="FELS-2 PROPHAGE PROTEIN"/>
    <property type="match status" value="1"/>
</dbReference>
<dbReference type="HOGENOM" id="CLU_158637_3_0_7"/>
<keyword evidence="1" id="KW-0479">Metal-binding</keyword>
<dbReference type="STRING" id="1121448.DGI_0938"/>
<dbReference type="InterPro" id="IPR012783">
    <property type="entry name" value="Znf_C4_TraR"/>
</dbReference>
<proteinExistence type="predicted"/>
<feature type="domain" description="Zinc finger DksA/TraR C4-type" evidence="5">
    <location>
        <begin position="43"/>
        <end position="72"/>
    </location>
</feature>
<dbReference type="Gene3D" id="1.20.120.910">
    <property type="entry name" value="DksA, coiled-coil domain"/>
    <property type="match status" value="1"/>
</dbReference>
<dbReference type="EMBL" id="CP006585">
    <property type="protein sequence ID" value="AGW12825.1"/>
    <property type="molecule type" value="Genomic_DNA"/>
</dbReference>
<dbReference type="InterPro" id="IPR000962">
    <property type="entry name" value="Znf_DskA_TraR"/>
</dbReference>
<feature type="zinc finger region" description="dksA C4-type" evidence="4">
    <location>
        <begin position="43"/>
        <end position="67"/>
    </location>
</feature>
<reference evidence="7" key="2">
    <citation type="submission" date="2013-07" db="EMBL/GenBank/DDBJ databases">
        <authorList>
            <person name="Morais-Silva F.O."/>
            <person name="Rezende A.M."/>
            <person name="Pimentel C."/>
            <person name="Resende D.M."/>
            <person name="Santos C.I."/>
            <person name="Clemente C."/>
            <person name="de Oliveira L.M."/>
            <person name="da Silva S.M."/>
            <person name="Costa D.A."/>
            <person name="Varela-Raposo A."/>
            <person name="Horacio E.C.A."/>
            <person name="Matos M."/>
            <person name="Flores O."/>
            <person name="Ruiz J.C."/>
            <person name="Rodrigues-Pousada C."/>
        </authorList>
    </citation>
    <scope>NUCLEOTIDE SEQUENCE [LARGE SCALE GENOMIC DNA]</scope>
    <source>
        <strain evidence="7">ATCC 19364 / DSM 1382 / NCIMB 9332 / VKM B-1759</strain>
    </source>
</reference>
<dbReference type="SUPFAM" id="SSF57716">
    <property type="entry name" value="Glucocorticoid receptor-like (DNA-binding domain)"/>
    <property type="match status" value="1"/>
</dbReference>
<evidence type="ECO:0000256" key="4">
    <source>
        <dbReference type="PROSITE-ProRule" id="PRU00510"/>
    </source>
</evidence>
<keyword evidence="2" id="KW-0863">Zinc-finger</keyword>
<dbReference type="GO" id="GO:0008270">
    <property type="term" value="F:zinc ion binding"/>
    <property type="evidence" value="ECO:0007669"/>
    <property type="project" value="UniProtKB-KW"/>
</dbReference>
<organism evidence="6 7">
    <name type="scientific">Megalodesulfovibrio gigas (strain ATCC 19364 / DSM 1382 / NCIMB 9332 / VKM B-1759)</name>
    <name type="common">Desulfovibrio gigas</name>
    <dbReference type="NCBI Taxonomy" id="1121448"/>
    <lineage>
        <taxon>Bacteria</taxon>
        <taxon>Pseudomonadati</taxon>
        <taxon>Thermodesulfobacteriota</taxon>
        <taxon>Desulfovibrionia</taxon>
        <taxon>Desulfovibrionales</taxon>
        <taxon>Desulfovibrionaceae</taxon>
        <taxon>Megalodesulfovibrio</taxon>
    </lineage>
</organism>
<dbReference type="PATRIC" id="fig|1121448.10.peg.938"/>
<evidence type="ECO:0000256" key="1">
    <source>
        <dbReference type="ARBA" id="ARBA00022723"/>
    </source>
</evidence>
<dbReference type="eggNOG" id="COG1734">
    <property type="taxonomic scope" value="Bacteria"/>
</dbReference>
<evidence type="ECO:0000256" key="2">
    <source>
        <dbReference type="ARBA" id="ARBA00022771"/>
    </source>
</evidence>
<evidence type="ECO:0000259" key="5">
    <source>
        <dbReference type="Pfam" id="PF01258"/>
    </source>
</evidence>
<dbReference type="Proteomes" id="UP000016587">
    <property type="component" value="Chromosome"/>
</dbReference>
<name>T2G8B1_MEGG1</name>
<dbReference type="PROSITE" id="PS51128">
    <property type="entry name" value="ZF_DKSA_2"/>
    <property type="match status" value="1"/>
</dbReference>
<reference evidence="6 7" key="1">
    <citation type="journal article" date="2013" name="J. Bacteriol.">
        <title>Roles of HynAB and Ech, the only two hydrogenases found in the model sulfate reducer Desulfovibrio gigas.</title>
        <authorList>
            <person name="Morais-Silva F.O."/>
            <person name="Santos C.I."/>
            <person name="Rodrigues R."/>
            <person name="Pereira I.A."/>
            <person name="Rodrigues-Pousada C."/>
        </authorList>
    </citation>
    <scope>NUCLEOTIDE SEQUENCE [LARGE SCALE GENOMIC DNA]</scope>
    <source>
        <strain evidence="7">ATCC 19364 / DSM 1382 / NCIMB 9332 / VKM B-1759</strain>
    </source>
</reference>
<dbReference type="GO" id="GO:1900378">
    <property type="term" value="P:positive regulation of secondary metabolite biosynthetic process"/>
    <property type="evidence" value="ECO:0007669"/>
    <property type="project" value="TreeGrafter"/>
</dbReference>
<dbReference type="RefSeq" id="WP_021759527.1">
    <property type="nucleotide sequence ID" value="NC_022444.1"/>
</dbReference>
<gene>
    <name evidence="6" type="ORF">DGI_0938</name>
</gene>
<evidence type="ECO:0000313" key="6">
    <source>
        <dbReference type="EMBL" id="AGW12825.1"/>
    </source>
</evidence>